<dbReference type="SMART" id="SM00256">
    <property type="entry name" value="FBOX"/>
    <property type="match status" value="1"/>
</dbReference>
<evidence type="ECO:0000259" key="1">
    <source>
        <dbReference type="PROSITE" id="PS50181"/>
    </source>
</evidence>
<reference evidence="2" key="1">
    <citation type="submission" date="2025-08" db="UniProtKB">
        <authorList>
            <consortium name="Ensembl"/>
        </authorList>
    </citation>
    <scope>IDENTIFICATION</scope>
</reference>
<dbReference type="Proteomes" id="UP000472266">
    <property type="component" value="Unplaced"/>
</dbReference>
<feature type="domain" description="F-box" evidence="1">
    <location>
        <begin position="4"/>
        <end position="50"/>
    </location>
</feature>
<dbReference type="SUPFAM" id="SSF81383">
    <property type="entry name" value="F-box domain"/>
    <property type="match status" value="1"/>
</dbReference>
<evidence type="ECO:0000313" key="2">
    <source>
        <dbReference type="Ensembl" id="ENSSHBP00005019504.1"/>
    </source>
</evidence>
<dbReference type="GO" id="GO:0006511">
    <property type="term" value="P:ubiquitin-dependent protein catabolic process"/>
    <property type="evidence" value="ECO:0007669"/>
    <property type="project" value="Ensembl"/>
</dbReference>
<dbReference type="OMA" id="RFANWTS"/>
<dbReference type="GO" id="GO:0005737">
    <property type="term" value="C:cytoplasm"/>
    <property type="evidence" value="ECO:0007669"/>
    <property type="project" value="Ensembl"/>
</dbReference>
<dbReference type="GeneID" id="115603403"/>
<dbReference type="InterPro" id="IPR032675">
    <property type="entry name" value="LRR_dom_sf"/>
</dbReference>
<dbReference type="OrthoDB" id="3219396at2759"/>
<evidence type="ECO:0000313" key="3">
    <source>
        <dbReference type="Proteomes" id="UP000472266"/>
    </source>
</evidence>
<sequence length="315" mass="34871">MAAAAEVSILPDSVLMQVLALLPPWDRLRAAGVCRRWRRLALDRTVWRHVDLSQRRLSSGALWHLLRRHLQPGLRSLRARGSLLSGSRQRLLSPALLAALRKRCPQLHCLGLAETDLRRVPYESIPASLTVLELRHCELPSAWFRHTASTPGALQHLLVHHVPAFSDQHLLAVCSQHRLKTLSLRGTYRLTEPGLQRVAPFLQELQHLELQGCGAGDATMGSVGRHMKQLRVLEIGACPVSNMGLGALKTLQHLETLCLDLSEKLSAGAVIVLCQALPQLRDLRLVGGCLETEVMDQIRVGLSHCSFSHSPQHPA</sequence>
<accession>A0A672UW40</accession>
<dbReference type="SUPFAM" id="SSF52047">
    <property type="entry name" value="RNI-like"/>
    <property type="match status" value="1"/>
</dbReference>
<proteinExistence type="predicted"/>
<reference evidence="2" key="2">
    <citation type="submission" date="2025-09" db="UniProtKB">
        <authorList>
            <consortium name="Ensembl"/>
        </authorList>
    </citation>
    <scope>IDENTIFICATION</scope>
</reference>
<dbReference type="RefSeq" id="XP_030331103.1">
    <property type="nucleotide sequence ID" value="XM_030475243.1"/>
</dbReference>
<dbReference type="InterPro" id="IPR001810">
    <property type="entry name" value="F-box_dom"/>
</dbReference>
<keyword evidence="3" id="KW-1185">Reference proteome</keyword>
<dbReference type="CTD" id="54850"/>
<dbReference type="PANTHER" id="PTHR20933:SF4">
    <property type="entry name" value="F-BOX INVOLVED IN POLYQ PATHOGENESIS, ISOFORM A"/>
    <property type="match status" value="1"/>
</dbReference>
<organism evidence="2 3">
    <name type="scientific">Strigops habroptila</name>
    <name type="common">Kakapo</name>
    <dbReference type="NCBI Taxonomy" id="2489341"/>
    <lineage>
        <taxon>Eukaryota</taxon>
        <taxon>Metazoa</taxon>
        <taxon>Chordata</taxon>
        <taxon>Craniata</taxon>
        <taxon>Vertebrata</taxon>
        <taxon>Euteleostomi</taxon>
        <taxon>Archelosauria</taxon>
        <taxon>Archosauria</taxon>
        <taxon>Dinosauria</taxon>
        <taxon>Saurischia</taxon>
        <taxon>Theropoda</taxon>
        <taxon>Coelurosauria</taxon>
        <taxon>Aves</taxon>
        <taxon>Neognathae</taxon>
        <taxon>Neoaves</taxon>
        <taxon>Telluraves</taxon>
        <taxon>Australaves</taxon>
        <taxon>Psittaciformes</taxon>
        <taxon>Psittacidae</taxon>
        <taxon>Strigops</taxon>
    </lineage>
</organism>
<protein>
    <submittedName>
        <fullName evidence="2">F-box and leucine rich repeat protein 12</fullName>
    </submittedName>
</protein>
<dbReference type="Pfam" id="PF12937">
    <property type="entry name" value="F-box-like"/>
    <property type="match status" value="1"/>
</dbReference>
<dbReference type="PANTHER" id="PTHR20933">
    <property type="entry name" value="F-BOX ONLY PROTEIN 33"/>
    <property type="match status" value="1"/>
</dbReference>
<dbReference type="AlphaFoldDB" id="A0A672UW40"/>
<name>A0A672UW40_STRHB</name>
<dbReference type="KEGG" id="shab:115603403"/>
<dbReference type="GeneTree" id="ENSGT00390000003354"/>
<dbReference type="PROSITE" id="PS50181">
    <property type="entry name" value="FBOX"/>
    <property type="match status" value="1"/>
</dbReference>
<dbReference type="GO" id="GO:0000151">
    <property type="term" value="C:ubiquitin ligase complex"/>
    <property type="evidence" value="ECO:0007669"/>
    <property type="project" value="Ensembl"/>
</dbReference>
<dbReference type="Gene3D" id="3.80.10.10">
    <property type="entry name" value="Ribonuclease Inhibitor"/>
    <property type="match status" value="1"/>
</dbReference>
<dbReference type="InParanoid" id="A0A672UW40"/>
<dbReference type="GO" id="GO:0031398">
    <property type="term" value="P:positive regulation of protein ubiquitination"/>
    <property type="evidence" value="ECO:0007669"/>
    <property type="project" value="TreeGrafter"/>
</dbReference>
<gene>
    <name evidence="2" type="primary">FBXL12</name>
</gene>
<dbReference type="Ensembl" id="ENSSHBT00005023303.1">
    <property type="protein sequence ID" value="ENSSHBP00005019504.1"/>
    <property type="gene ID" value="ENSSHBG00005016723.1"/>
</dbReference>
<dbReference type="InterPro" id="IPR036047">
    <property type="entry name" value="F-box-like_dom_sf"/>
</dbReference>